<keyword evidence="2" id="KW-0812">Transmembrane</keyword>
<reference evidence="4 5" key="1">
    <citation type="submission" date="2016-09" db="EMBL/GenBank/DDBJ databases">
        <title>Complete genome sequence of Actinomyces hongkongensis HKU8.</title>
        <authorList>
            <person name="Gao Y.-X."/>
            <person name="Zhou Y.-Y."/>
            <person name="Xie Y."/>
            <person name="Wang M."/>
            <person name="Wang S.-J."/>
            <person name="Shen S.-G."/>
        </authorList>
    </citation>
    <scope>NUCLEOTIDE SEQUENCE [LARGE SCALE GENOMIC DNA]</scope>
    <source>
        <strain evidence="4 5">HKU8</strain>
    </source>
</reference>
<evidence type="ECO:0000256" key="1">
    <source>
        <dbReference type="SAM" id="MobiDB-lite"/>
    </source>
</evidence>
<dbReference type="EMBL" id="CP017298">
    <property type="protein sequence ID" value="AOS46503.1"/>
    <property type="molecule type" value="Genomic_DNA"/>
</dbReference>
<name>A0A1D8B043_9ACTO</name>
<evidence type="ECO:0000313" key="5">
    <source>
        <dbReference type="Proteomes" id="UP000095214"/>
    </source>
</evidence>
<feature type="chain" id="PRO_5009105437" evidence="3">
    <location>
        <begin position="43"/>
        <end position="385"/>
    </location>
</feature>
<dbReference type="OrthoDB" id="9994631at2"/>
<feature type="compositionally biased region" description="Low complexity" evidence="1">
    <location>
        <begin position="344"/>
        <end position="366"/>
    </location>
</feature>
<keyword evidence="2" id="KW-0472">Membrane</keyword>
<dbReference type="PROSITE" id="PS51318">
    <property type="entry name" value="TAT"/>
    <property type="match status" value="1"/>
</dbReference>
<dbReference type="AlphaFoldDB" id="A0A1D8B043"/>
<sequence length="385" mass="38737">MGYQNAPLVMEAHVGTRRTLAIMGAATAALALGAASAPSAHAAMENRVAEQYMIHQSGRVSWTVIIADYQQALTQEQCEELGTSAQTVFSTNEKASISFTQSSGSGVSNRCTATLRAELNKTALMQTAGTTRTLTLRTAIPDSVMAVLGTTTRNVSATVFDAGIVESSDGAEIKHDSEGNGWETAEWKNVSGDLSITYDSALGNRNGRAGASPTPGSRSTPSPRSTPSAPASPSNNAAGQNPPGNSDDNTALIVAAIVVGVIVIAAVAGAVVIVMRSRRAHTGPGGYAGVPYPDGQGPGGLPGQGHGRTPGYGQAQDYGQSSGSAVPAGQSFPFGDAAVPQSPPGASAGAQTGPSAGGSASSALGLPPVPAPPKQRSPFAPDEDS</sequence>
<keyword evidence="2" id="KW-1133">Transmembrane helix</keyword>
<evidence type="ECO:0000313" key="4">
    <source>
        <dbReference type="EMBL" id="AOS46503.1"/>
    </source>
</evidence>
<dbReference type="STRING" id="178339.BH719_00135"/>
<gene>
    <name evidence="4" type="ORF">BH719_00135</name>
</gene>
<proteinExistence type="predicted"/>
<dbReference type="InterPro" id="IPR006311">
    <property type="entry name" value="TAT_signal"/>
</dbReference>
<protein>
    <submittedName>
        <fullName evidence="4">Uncharacterized protein</fullName>
    </submittedName>
</protein>
<feature type="compositionally biased region" description="Gly residues" evidence="1">
    <location>
        <begin position="296"/>
        <end position="310"/>
    </location>
</feature>
<dbReference type="Proteomes" id="UP000095214">
    <property type="component" value="Chromosome"/>
</dbReference>
<organism evidence="4 5">
    <name type="scientific">Pauljensenia hongkongensis</name>
    <dbReference type="NCBI Taxonomy" id="178339"/>
    <lineage>
        <taxon>Bacteria</taxon>
        <taxon>Bacillati</taxon>
        <taxon>Actinomycetota</taxon>
        <taxon>Actinomycetes</taxon>
        <taxon>Actinomycetales</taxon>
        <taxon>Actinomycetaceae</taxon>
        <taxon>Pauljensenia</taxon>
    </lineage>
</organism>
<feature type="signal peptide" evidence="3">
    <location>
        <begin position="1"/>
        <end position="42"/>
    </location>
</feature>
<feature type="compositionally biased region" description="Low complexity" evidence="1">
    <location>
        <begin position="210"/>
        <end position="245"/>
    </location>
</feature>
<evidence type="ECO:0000256" key="2">
    <source>
        <dbReference type="SAM" id="Phobius"/>
    </source>
</evidence>
<accession>A0A1D8B043</accession>
<feature type="transmembrane region" description="Helical" evidence="2">
    <location>
        <begin position="251"/>
        <end position="274"/>
    </location>
</feature>
<feature type="region of interest" description="Disordered" evidence="1">
    <location>
        <begin position="283"/>
        <end position="385"/>
    </location>
</feature>
<feature type="region of interest" description="Disordered" evidence="1">
    <location>
        <begin position="199"/>
        <end position="245"/>
    </location>
</feature>
<keyword evidence="3" id="KW-0732">Signal</keyword>
<dbReference type="KEGG" id="phon:BH719_00135"/>
<keyword evidence="5" id="KW-1185">Reference proteome</keyword>
<evidence type="ECO:0000256" key="3">
    <source>
        <dbReference type="SAM" id="SignalP"/>
    </source>
</evidence>